<gene>
    <name evidence="2" type="ORF">PHYPSEUDO_013733</name>
</gene>
<proteinExistence type="predicted"/>
<name>A0A8T1W502_9STRA</name>
<dbReference type="EMBL" id="JAGDFM010000073">
    <property type="protein sequence ID" value="KAG7387728.1"/>
    <property type="molecule type" value="Genomic_DNA"/>
</dbReference>
<dbReference type="Proteomes" id="UP000694044">
    <property type="component" value="Unassembled WGS sequence"/>
</dbReference>
<feature type="coiled-coil region" evidence="1">
    <location>
        <begin position="43"/>
        <end position="106"/>
    </location>
</feature>
<sequence length="416" mass="50564">MSGSEFQATATQLLHRQSHSQQHLRQYTFAATIADRFFSDNSLDRQKRVVECARRRQARARDRALQQAYRVEQLETELAEAERVRVRKEEREASRMQRKLQHVAAAYIQYIWRRYCQLRGETAYRRARAERLVVDYLSYTSRRRKTVRRQASFRIQRRWRAHQEEKRIHLGLAVLASFLVPFIRKRRTRRQRHATELQRWYRQQRSRIREKAARVIQRAWRISVSKAKIRYYSRAYRHLTNLKRLERSARIVQRALGKRVIQRRLLQLPEFEQHPSLMTAPWPPLRPVEERAREFWRSEKQLLDDAVAERKRLEKEEPMLQGDVESLQRRLADAKTRRGEERERLRRHSTLEGHRRVKAEEAKQRRLQELEGAMRRSIRLELERELETARRLMLRTKRHSNFNVAISEDDERVELT</sequence>
<protein>
    <submittedName>
        <fullName evidence="2">Uncharacterized protein</fullName>
    </submittedName>
</protein>
<dbReference type="AlphaFoldDB" id="A0A8T1W502"/>
<comment type="caution">
    <text evidence="2">The sequence shown here is derived from an EMBL/GenBank/DDBJ whole genome shotgun (WGS) entry which is preliminary data.</text>
</comment>
<reference evidence="2" key="1">
    <citation type="submission" date="2021-02" db="EMBL/GenBank/DDBJ databases">
        <authorList>
            <person name="Palmer J.M."/>
        </authorList>
    </citation>
    <scope>NUCLEOTIDE SEQUENCE</scope>
    <source>
        <strain evidence="2">SCRP734</strain>
    </source>
</reference>
<evidence type="ECO:0000313" key="3">
    <source>
        <dbReference type="Proteomes" id="UP000694044"/>
    </source>
</evidence>
<dbReference type="OrthoDB" id="116263at2759"/>
<keyword evidence="1" id="KW-0175">Coiled coil</keyword>
<feature type="coiled-coil region" evidence="1">
    <location>
        <begin position="310"/>
        <end position="344"/>
    </location>
</feature>
<keyword evidence="3" id="KW-1185">Reference proteome</keyword>
<organism evidence="2 3">
    <name type="scientific">Phytophthora pseudosyringae</name>
    <dbReference type="NCBI Taxonomy" id="221518"/>
    <lineage>
        <taxon>Eukaryota</taxon>
        <taxon>Sar</taxon>
        <taxon>Stramenopiles</taxon>
        <taxon>Oomycota</taxon>
        <taxon>Peronosporomycetes</taxon>
        <taxon>Peronosporales</taxon>
        <taxon>Peronosporaceae</taxon>
        <taxon>Phytophthora</taxon>
    </lineage>
</organism>
<accession>A0A8T1W502</accession>
<evidence type="ECO:0000313" key="2">
    <source>
        <dbReference type="EMBL" id="KAG7387728.1"/>
    </source>
</evidence>
<evidence type="ECO:0000256" key="1">
    <source>
        <dbReference type="SAM" id="Coils"/>
    </source>
</evidence>